<dbReference type="Gene3D" id="3.30.70.270">
    <property type="match status" value="1"/>
</dbReference>
<dbReference type="InterPro" id="IPR052055">
    <property type="entry name" value="Hepadnavirus_pol/RT"/>
</dbReference>
<dbReference type="SUPFAM" id="SSF56672">
    <property type="entry name" value="DNA/RNA polymerases"/>
    <property type="match status" value="1"/>
</dbReference>
<organism evidence="2 3">
    <name type="scientific">Streblomastix strix</name>
    <dbReference type="NCBI Taxonomy" id="222440"/>
    <lineage>
        <taxon>Eukaryota</taxon>
        <taxon>Metamonada</taxon>
        <taxon>Preaxostyla</taxon>
        <taxon>Oxymonadida</taxon>
        <taxon>Streblomastigidae</taxon>
        <taxon>Streblomastix</taxon>
    </lineage>
</organism>
<comment type="caution">
    <text evidence="2">The sequence shown here is derived from an EMBL/GenBank/DDBJ whole genome shotgun (WGS) entry which is preliminary data.</text>
</comment>
<dbReference type="CDD" id="cd01647">
    <property type="entry name" value="RT_LTR"/>
    <property type="match status" value="1"/>
</dbReference>
<reference evidence="2 3" key="1">
    <citation type="submission" date="2019-03" db="EMBL/GenBank/DDBJ databases">
        <title>Single cell metagenomics reveals metabolic interactions within the superorganism composed of flagellate Streblomastix strix and complex community of Bacteroidetes bacteria on its surface.</title>
        <authorList>
            <person name="Treitli S.C."/>
            <person name="Kolisko M."/>
            <person name="Husnik F."/>
            <person name="Keeling P."/>
            <person name="Hampl V."/>
        </authorList>
    </citation>
    <scope>NUCLEOTIDE SEQUENCE [LARGE SCALE GENOMIC DNA]</scope>
    <source>
        <strain evidence="2">ST1C</strain>
    </source>
</reference>
<keyword evidence="2" id="KW-0695">RNA-directed DNA polymerase</keyword>
<gene>
    <name evidence="2" type="ORF">EZS28_024617</name>
</gene>
<feature type="domain" description="Reverse transcriptase" evidence="1">
    <location>
        <begin position="58"/>
        <end position="239"/>
    </location>
</feature>
<protein>
    <submittedName>
        <fullName evidence="2">Putative reverse transcriptase</fullName>
    </submittedName>
</protein>
<dbReference type="Pfam" id="PF00078">
    <property type="entry name" value="RVT_1"/>
    <property type="match status" value="1"/>
</dbReference>
<dbReference type="PROSITE" id="PS50878">
    <property type="entry name" value="RT_POL"/>
    <property type="match status" value="1"/>
</dbReference>
<dbReference type="InterPro" id="IPR000477">
    <property type="entry name" value="RT_dom"/>
</dbReference>
<feature type="non-terminal residue" evidence="2">
    <location>
        <position position="1"/>
    </location>
</feature>
<evidence type="ECO:0000313" key="3">
    <source>
        <dbReference type="Proteomes" id="UP000324800"/>
    </source>
</evidence>
<dbReference type="EMBL" id="SNRW01008231">
    <property type="protein sequence ID" value="KAA6379857.1"/>
    <property type="molecule type" value="Genomic_DNA"/>
</dbReference>
<name>A0A5J4VBN2_9EUKA</name>
<evidence type="ECO:0000259" key="1">
    <source>
        <dbReference type="PROSITE" id="PS50878"/>
    </source>
</evidence>
<keyword evidence="2" id="KW-0548">Nucleotidyltransferase</keyword>
<accession>A0A5J4VBN2</accession>
<dbReference type="GO" id="GO:0003964">
    <property type="term" value="F:RNA-directed DNA polymerase activity"/>
    <property type="evidence" value="ECO:0007669"/>
    <property type="project" value="UniProtKB-KW"/>
</dbReference>
<dbReference type="Proteomes" id="UP000324800">
    <property type="component" value="Unassembled WGS sequence"/>
</dbReference>
<dbReference type="PANTHER" id="PTHR33050:SF7">
    <property type="entry name" value="RIBONUCLEASE H"/>
    <property type="match status" value="1"/>
</dbReference>
<proteinExistence type="predicted"/>
<evidence type="ECO:0000313" key="2">
    <source>
        <dbReference type="EMBL" id="KAA6379857.1"/>
    </source>
</evidence>
<sequence>GGAKKWAREWENLGLAHITKGLQIPWGSLGPLSGKGLNICTYTKADAASLHKILVDGIQKQIFVQAKAKFYSPMFLVPISDGKDRFILNVKMLNKHIAQIPFKMENHTVVAQTLWKGSWLIKFDLTEAYSHIPISEIDQQYLGFEAFGNSFRYMTLPFGITCAPAIFTKLMRPKLAKIRSFAQTVIYMDDGLIISPTFEEAKNSTVRTLQILQALDLTINFNKSQLIPTQKLDFFGWEWETQEMSVKLSQLRHQEALSLVKSWLKLYNTNMVSIKNLARLIGVLQLRKAKIVSYRLIAHGSKTFNGGWKIFRGQLREALPSFSRAFEQLQMQVLLDGITPSSTAT</sequence>
<dbReference type="InterPro" id="IPR043128">
    <property type="entry name" value="Rev_trsase/Diguanyl_cyclase"/>
</dbReference>
<keyword evidence="2" id="KW-0808">Transferase</keyword>
<dbReference type="InterPro" id="IPR043502">
    <property type="entry name" value="DNA/RNA_pol_sf"/>
</dbReference>
<dbReference type="PANTHER" id="PTHR33050">
    <property type="entry name" value="REVERSE TRANSCRIPTASE DOMAIN-CONTAINING PROTEIN"/>
    <property type="match status" value="1"/>
</dbReference>
<dbReference type="AlphaFoldDB" id="A0A5J4VBN2"/>
<dbReference type="OrthoDB" id="2897838at2759"/>
<dbReference type="Gene3D" id="3.10.10.10">
    <property type="entry name" value="HIV Type 1 Reverse Transcriptase, subunit A, domain 1"/>
    <property type="match status" value="1"/>
</dbReference>